<dbReference type="Proteomes" id="UP000653305">
    <property type="component" value="Unassembled WGS sequence"/>
</dbReference>
<comment type="caution">
    <text evidence="2">The sequence shown here is derived from an EMBL/GenBank/DDBJ whole genome shotgun (WGS) entry which is preliminary data.</text>
</comment>
<name>A0A830C1B5_9LAMI</name>
<evidence type="ECO:0000313" key="2">
    <source>
        <dbReference type="EMBL" id="GFP89913.1"/>
    </source>
</evidence>
<proteinExistence type="predicted"/>
<feature type="non-terminal residue" evidence="2">
    <location>
        <position position="1"/>
    </location>
</feature>
<dbReference type="PANTHER" id="PTHR47479">
    <property type="entry name" value="OS05G0393200 PROTEIN"/>
    <property type="match status" value="1"/>
</dbReference>
<organism evidence="2 3">
    <name type="scientific">Phtheirospermum japonicum</name>
    <dbReference type="NCBI Taxonomy" id="374723"/>
    <lineage>
        <taxon>Eukaryota</taxon>
        <taxon>Viridiplantae</taxon>
        <taxon>Streptophyta</taxon>
        <taxon>Embryophyta</taxon>
        <taxon>Tracheophyta</taxon>
        <taxon>Spermatophyta</taxon>
        <taxon>Magnoliopsida</taxon>
        <taxon>eudicotyledons</taxon>
        <taxon>Gunneridae</taxon>
        <taxon>Pentapetalae</taxon>
        <taxon>asterids</taxon>
        <taxon>lamiids</taxon>
        <taxon>Lamiales</taxon>
        <taxon>Orobanchaceae</taxon>
        <taxon>Orobanchaceae incertae sedis</taxon>
        <taxon>Phtheirospermum</taxon>
    </lineage>
</organism>
<feature type="transmembrane region" description="Helical" evidence="1">
    <location>
        <begin position="6"/>
        <end position="27"/>
    </location>
</feature>
<dbReference type="InterPro" id="IPR044196">
    <property type="entry name" value="At5g19025-like"/>
</dbReference>
<keyword evidence="1" id="KW-0472">Membrane</keyword>
<dbReference type="OrthoDB" id="1925408at2759"/>
<dbReference type="EMBL" id="BMAC01000203">
    <property type="protein sequence ID" value="GFP89913.1"/>
    <property type="molecule type" value="Genomic_DNA"/>
</dbReference>
<dbReference type="AlphaFoldDB" id="A0A830C1B5"/>
<gene>
    <name evidence="2" type="ORF">PHJA_001135100</name>
</gene>
<reference evidence="2" key="1">
    <citation type="submission" date="2020-07" db="EMBL/GenBank/DDBJ databases">
        <title>Ethylene signaling mediates host invasion by parasitic plants.</title>
        <authorList>
            <person name="Yoshida S."/>
        </authorList>
    </citation>
    <scope>NUCLEOTIDE SEQUENCE</scope>
    <source>
        <strain evidence="2">Okayama</strain>
    </source>
</reference>
<sequence length="131" mass="15089">DSESKLIFSALFVLSFIVFAASFEIYCDHKYWRCGRNECRGLKKAIEFDLQLQGEDLLRLGERHKMVRDVNELPWKGGGEDNPDYECLQAELRKMAPPNGWTVLLLCLRCGCPILKLEGWGPTKCGRRHKN</sequence>
<dbReference type="PANTHER" id="PTHR47479:SF2">
    <property type="entry name" value="OS05G0393200 PROTEIN"/>
    <property type="match status" value="1"/>
</dbReference>
<evidence type="ECO:0000313" key="3">
    <source>
        <dbReference type="Proteomes" id="UP000653305"/>
    </source>
</evidence>
<accession>A0A830C1B5</accession>
<keyword evidence="3" id="KW-1185">Reference proteome</keyword>
<keyword evidence="1" id="KW-0812">Transmembrane</keyword>
<protein>
    <submittedName>
        <fullName evidence="2">Uncharacterized protein at5g19025</fullName>
    </submittedName>
</protein>
<keyword evidence="1" id="KW-1133">Transmembrane helix</keyword>
<evidence type="ECO:0000256" key="1">
    <source>
        <dbReference type="SAM" id="Phobius"/>
    </source>
</evidence>